<dbReference type="InterPro" id="IPR036388">
    <property type="entry name" value="WH-like_DNA-bd_sf"/>
</dbReference>
<dbReference type="InterPro" id="IPR013324">
    <property type="entry name" value="RNA_pol_sigma_r3/r4-like"/>
</dbReference>
<name>A0A0U3W2Q1_9BACI</name>
<protein>
    <recommendedName>
        <fullName evidence="3">UPF0122 protein AOX59_01790</fullName>
    </recommendedName>
</protein>
<evidence type="ECO:0000256" key="1">
    <source>
        <dbReference type="ARBA" id="ARBA00008720"/>
    </source>
</evidence>
<proteinExistence type="inferred from homology"/>
<dbReference type="Proteomes" id="UP000050331">
    <property type="component" value="Chromosome"/>
</dbReference>
<accession>A0A0U3W2Q1</accession>
<dbReference type="AlphaFoldDB" id="A0A0U3W2Q1"/>
<dbReference type="HAMAP" id="MF_00245">
    <property type="entry name" value="UPF0122"/>
    <property type="match status" value="1"/>
</dbReference>
<dbReference type="NCBIfam" id="NF001070">
    <property type="entry name" value="PRK00118.1-6"/>
    <property type="match status" value="1"/>
</dbReference>
<dbReference type="RefSeq" id="WP_068440990.1">
    <property type="nucleotide sequence ID" value="NZ_CP013862.1"/>
</dbReference>
<organism evidence="4 5">
    <name type="scientific">Lentibacillus amyloliquefaciens</name>
    <dbReference type="NCBI Taxonomy" id="1472767"/>
    <lineage>
        <taxon>Bacteria</taxon>
        <taxon>Bacillati</taxon>
        <taxon>Bacillota</taxon>
        <taxon>Bacilli</taxon>
        <taxon>Bacillales</taxon>
        <taxon>Bacillaceae</taxon>
        <taxon>Lentibacillus</taxon>
    </lineage>
</organism>
<keyword evidence="5" id="KW-1185">Reference proteome</keyword>
<gene>
    <name evidence="4" type="ORF">AOX59_01790</name>
</gene>
<dbReference type="Pfam" id="PF04297">
    <property type="entry name" value="UPF0122"/>
    <property type="match status" value="1"/>
</dbReference>
<dbReference type="SUPFAM" id="SSF88659">
    <property type="entry name" value="Sigma3 and sigma4 domains of RNA polymerase sigma factors"/>
    <property type="match status" value="1"/>
</dbReference>
<dbReference type="KEGG" id="lao:AOX59_01790"/>
<evidence type="ECO:0000313" key="5">
    <source>
        <dbReference type="Proteomes" id="UP000050331"/>
    </source>
</evidence>
<comment type="similarity">
    <text evidence="1 3">Belongs to the UPF0122 family.</text>
</comment>
<dbReference type="STRING" id="1472767.AOX59_01790"/>
<evidence type="ECO:0000256" key="3">
    <source>
        <dbReference type="HAMAP-Rule" id="MF_00245"/>
    </source>
</evidence>
<dbReference type="EMBL" id="CP013862">
    <property type="protein sequence ID" value="ALX47440.1"/>
    <property type="molecule type" value="Genomic_DNA"/>
</dbReference>
<evidence type="ECO:0000313" key="4">
    <source>
        <dbReference type="EMBL" id="ALX47440.1"/>
    </source>
</evidence>
<dbReference type="InterPro" id="IPR054831">
    <property type="entry name" value="UPF0122_fam_protein"/>
</dbReference>
<dbReference type="NCBIfam" id="NF045758">
    <property type="entry name" value="YlxM"/>
    <property type="match status" value="1"/>
</dbReference>
<dbReference type="Gene3D" id="1.10.10.10">
    <property type="entry name" value="Winged helix-like DNA-binding domain superfamily/Winged helix DNA-binding domain"/>
    <property type="match status" value="1"/>
</dbReference>
<dbReference type="InterPro" id="IPR007394">
    <property type="entry name" value="UPF0122"/>
</dbReference>
<dbReference type="PANTHER" id="PTHR40083:SF1">
    <property type="entry name" value="UPF0122 PROTEIN YLXM"/>
    <property type="match status" value="1"/>
</dbReference>
<dbReference type="PANTHER" id="PTHR40083">
    <property type="entry name" value="UPF0122 PROTEIN CBO2450/CLC_2298"/>
    <property type="match status" value="1"/>
</dbReference>
<sequence>MLEKTTRVNYLFDFYQPLLTPKQQNYMDMYYREDYSLGEISDLLNVSRQAVYDNIRRTESMLESYEMKLGLYDKFQKRTRILERMDEAAGNTEFRTFIQQLKDLE</sequence>
<reference evidence="4 5" key="1">
    <citation type="submission" date="2016-01" db="EMBL/GenBank/DDBJ databases">
        <title>Complete genome sequence of strain Lentibacillus amyloliquefaciens LAM0015T isolated from saline sediment.</title>
        <authorList>
            <person name="Wang J.-L."/>
            <person name="He M.-X."/>
        </authorList>
    </citation>
    <scope>NUCLEOTIDE SEQUENCE [LARGE SCALE GENOMIC DNA]</scope>
    <source>
        <strain evidence="4 5">LAM0015</strain>
    </source>
</reference>
<evidence type="ECO:0000256" key="2">
    <source>
        <dbReference type="ARBA" id="ARBA00024764"/>
    </source>
</evidence>
<comment type="function">
    <text evidence="2 3">Might take part in the signal recognition particle (SRP) pathway. This is inferred from the conservation of its genetic proximity to ftsY/ffh. May be a regulatory protein.</text>
</comment>
<dbReference type="OrthoDB" id="6392at2"/>